<evidence type="ECO:0000313" key="2">
    <source>
        <dbReference type="Proteomes" id="UP000248627"/>
    </source>
</evidence>
<comment type="caution">
    <text evidence="1">The sequence shown here is derived from an EMBL/GenBank/DDBJ whole genome shotgun (WGS) entry which is preliminary data.</text>
</comment>
<name>A0A2W2DBS8_9ACTN</name>
<proteinExistence type="predicted"/>
<reference evidence="1 2" key="1">
    <citation type="submission" date="2018-01" db="EMBL/GenBank/DDBJ databases">
        <title>Draft genome sequence of Jishengella endophytica.</title>
        <authorList>
            <person name="Sahin N."/>
            <person name="Ay H."/>
            <person name="Saygin H."/>
        </authorList>
    </citation>
    <scope>NUCLEOTIDE SEQUENCE [LARGE SCALE GENOMIC DNA]</scope>
    <source>
        <strain evidence="1 2">DSM 45430</strain>
    </source>
</reference>
<keyword evidence="2" id="KW-1185">Reference proteome</keyword>
<dbReference type="EMBL" id="POTX01000043">
    <property type="protein sequence ID" value="PZF98299.1"/>
    <property type="molecule type" value="Genomic_DNA"/>
</dbReference>
<organism evidence="1 2">
    <name type="scientific">Micromonospora endophytica</name>
    <dbReference type="NCBI Taxonomy" id="515350"/>
    <lineage>
        <taxon>Bacteria</taxon>
        <taxon>Bacillati</taxon>
        <taxon>Actinomycetota</taxon>
        <taxon>Actinomycetes</taxon>
        <taxon>Micromonosporales</taxon>
        <taxon>Micromonosporaceae</taxon>
        <taxon>Micromonospora</taxon>
    </lineage>
</organism>
<evidence type="ECO:0000313" key="1">
    <source>
        <dbReference type="EMBL" id="PZF98299.1"/>
    </source>
</evidence>
<protein>
    <submittedName>
        <fullName evidence="1">Uncharacterized protein</fullName>
    </submittedName>
</protein>
<dbReference type="OrthoDB" id="3400634at2"/>
<gene>
    <name evidence="1" type="ORF">C1I93_09425</name>
</gene>
<dbReference type="AlphaFoldDB" id="A0A2W2DBS8"/>
<dbReference type="Proteomes" id="UP000248627">
    <property type="component" value="Unassembled WGS sequence"/>
</dbReference>
<accession>A0A2W2DBS8</accession>
<sequence>MSAFDLSPAQVRNRLLLRARQAALAARVGVRCQCPVGAAWAAAVRVPVVPQVCVGPGDVVRLDRSDYRYATGPLRLRIVRVRRDLSQWYEGQWMWLEGVEIAPDGQDGEWRPVLARVAALSREAADRAAGVGRRGDG</sequence>
<dbReference type="RefSeq" id="WP_111242854.1">
    <property type="nucleotide sequence ID" value="NZ_AP023358.1"/>
</dbReference>